<sequence length="84" mass="9639">MNISYDSSRLIAELKKDILEFNNFDLYAISHEINGIRFYTDYDFSDLDLDPDESAAFPLKVGEMKETIKASDLLSLLEKQNSVL</sequence>
<name>A0A5C6M9H0_9LACO</name>
<accession>A0A5C6M9H0</accession>
<proteinExistence type="predicted"/>
<dbReference type="AlphaFoldDB" id="A0A5C6M9H0"/>
<dbReference type="EMBL" id="SRRQ01000007">
    <property type="protein sequence ID" value="TWW10833.1"/>
    <property type="molecule type" value="Genomic_DNA"/>
</dbReference>
<reference evidence="1 2" key="1">
    <citation type="submission" date="2019-04" db="EMBL/GenBank/DDBJ databases">
        <title>In vitro growth and metabolic characteristics of meat-borne Lactobacillus algidus strains.</title>
        <authorList>
            <person name="Sade E."/>
            <person name="Per J."/>
            <person name="Tytti H."/>
            <person name="Johanna B.K."/>
        </authorList>
    </citation>
    <scope>NUCLEOTIDE SEQUENCE [LARGE SCALE GENOMIC DNA]</scope>
    <source>
        <strain evidence="1 2">LTS37-1</strain>
    </source>
</reference>
<dbReference type="Proteomes" id="UP000321659">
    <property type="component" value="Unassembled WGS sequence"/>
</dbReference>
<gene>
    <name evidence="1" type="ORF">LABALGLTS371_10060</name>
</gene>
<protein>
    <submittedName>
        <fullName evidence="1">Uncharacterized protein</fullName>
    </submittedName>
</protein>
<evidence type="ECO:0000313" key="2">
    <source>
        <dbReference type="Proteomes" id="UP000321659"/>
    </source>
</evidence>
<dbReference type="RefSeq" id="WP_146302758.1">
    <property type="nucleotide sequence ID" value="NZ_JANXKU010000004.1"/>
</dbReference>
<evidence type="ECO:0000313" key="1">
    <source>
        <dbReference type="EMBL" id="TWW10833.1"/>
    </source>
</evidence>
<organism evidence="1 2">
    <name type="scientific">Dellaglioa algida</name>
    <dbReference type="NCBI Taxonomy" id="105612"/>
    <lineage>
        <taxon>Bacteria</taxon>
        <taxon>Bacillati</taxon>
        <taxon>Bacillota</taxon>
        <taxon>Bacilli</taxon>
        <taxon>Lactobacillales</taxon>
        <taxon>Lactobacillaceae</taxon>
        <taxon>Dellaglioa</taxon>
    </lineage>
</organism>
<comment type="caution">
    <text evidence="1">The sequence shown here is derived from an EMBL/GenBank/DDBJ whole genome shotgun (WGS) entry which is preliminary data.</text>
</comment>